<feature type="transmembrane region" description="Helical" evidence="2">
    <location>
        <begin position="206"/>
        <end position="225"/>
    </location>
</feature>
<feature type="transmembrane region" description="Helical" evidence="2">
    <location>
        <begin position="88"/>
        <end position="110"/>
    </location>
</feature>
<evidence type="ECO:0000256" key="1">
    <source>
        <dbReference type="SAM" id="MobiDB-lite"/>
    </source>
</evidence>
<dbReference type="EMBL" id="RSCD01000002">
    <property type="protein sequence ID" value="RSH94555.1"/>
    <property type="molecule type" value="Genomic_DNA"/>
</dbReference>
<protein>
    <submittedName>
        <fullName evidence="3">Uncharacterized protein</fullName>
    </submittedName>
</protein>
<feature type="transmembrane region" description="Helical" evidence="2">
    <location>
        <begin position="240"/>
        <end position="260"/>
    </location>
</feature>
<keyword evidence="4" id="KW-1185">Reference proteome</keyword>
<feature type="compositionally biased region" description="Basic and acidic residues" evidence="1">
    <location>
        <begin position="282"/>
        <end position="294"/>
    </location>
</feature>
<evidence type="ECO:0000313" key="3">
    <source>
        <dbReference type="EMBL" id="RSH94555.1"/>
    </source>
</evidence>
<feature type="transmembrane region" description="Helical" evidence="2">
    <location>
        <begin position="137"/>
        <end position="158"/>
    </location>
</feature>
<feature type="region of interest" description="Disordered" evidence="1">
    <location>
        <begin position="272"/>
        <end position="295"/>
    </location>
</feature>
<comment type="caution">
    <text evidence="3">The sequence shown here is derived from an EMBL/GenBank/DDBJ whole genome shotgun (WGS) entry which is preliminary data.</text>
</comment>
<evidence type="ECO:0000313" key="4">
    <source>
        <dbReference type="Proteomes" id="UP000279259"/>
    </source>
</evidence>
<sequence length="371" mass="40924">MSSLNPPAEIVAALNFTGGFPSSKDLVPSVIMTIAYGLSLPLLFYRLFSITHADFVFLRTALFAGCRIAMLALRAYMARNAYTMNVLIAELVMLSFGYLLLIEPVVALWYRTLRHSTTSSSAQGAALPSWTSLLARLLRIMLLGSFITGIVASCQTSSSFSDSGNVIHSALDLRHASYLLALIVASTLLVATLVSLRLFRLAILPSAYLALITLCLLVVGIYRVVQTFSSQATDDVRKPVAFWICQIFFEFVAYMSFLVVSLPEIFPTPKPTPVTPQQRGYAKMDDSEKGERSRKVGMVESNRTCAWPPPERSRGWMAADHFATSIYDRRKELVESLVSGWASPSGIYTPSAIPQEDFLFVNGYDQGLEPI</sequence>
<reference evidence="3 4" key="1">
    <citation type="submission" date="2018-11" db="EMBL/GenBank/DDBJ databases">
        <title>Genome sequence of Saitozyma podzolica DSM 27192.</title>
        <authorList>
            <person name="Aliyu H."/>
            <person name="Gorte O."/>
            <person name="Ochsenreither K."/>
        </authorList>
    </citation>
    <scope>NUCLEOTIDE SEQUENCE [LARGE SCALE GENOMIC DNA]</scope>
    <source>
        <strain evidence="3 4">DSM 27192</strain>
    </source>
</reference>
<dbReference type="AlphaFoldDB" id="A0A427YU71"/>
<proteinExistence type="predicted"/>
<keyword evidence="2" id="KW-0812">Transmembrane</keyword>
<accession>A0A427YU71</accession>
<keyword evidence="2" id="KW-0472">Membrane</keyword>
<gene>
    <name evidence="3" type="ORF">EHS25_004359</name>
</gene>
<name>A0A427YU71_9TREE</name>
<keyword evidence="2" id="KW-1133">Transmembrane helix</keyword>
<feature type="transmembrane region" description="Helical" evidence="2">
    <location>
        <begin position="178"/>
        <end position="199"/>
    </location>
</feature>
<feature type="transmembrane region" description="Helical" evidence="2">
    <location>
        <begin position="56"/>
        <end position="76"/>
    </location>
</feature>
<feature type="transmembrane region" description="Helical" evidence="2">
    <location>
        <begin position="26"/>
        <end position="44"/>
    </location>
</feature>
<evidence type="ECO:0000256" key="2">
    <source>
        <dbReference type="SAM" id="Phobius"/>
    </source>
</evidence>
<dbReference type="OrthoDB" id="2562239at2759"/>
<organism evidence="3 4">
    <name type="scientific">Saitozyma podzolica</name>
    <dbReference type="NCBI Taxonomy" id="1890683"/>
    <lineage>
        <taxon>Eukaryota</taxon>
        <taxon>Fungi</taxon>
        <taxon>Dikarya</taxon>
        <taxon>Basidiomycota</taxon>
        <taxon>Agaricomycotina</taxon>
        <taxon>Tremellomycetes</taxon>
        <taxon>Tremellales</taxon>
        <taxon>Trimorphomycetaceae</taxon>
        <taxon>Saitozyma</taxon>
    </lineage>
</organism>
<dbReference type="Proteomes" id="UP000279259">
    <property type="component" value="Unassembled WGS sequence"/>
</dbReference>